<protein>
    <submittedName>
        <fullName evidence="3">Gfo/Idh/MocA family oxidoreductase</fullName>
    </submittedName>
</protein>
<dbReference type="OrthoDB" id="9815825at2"/>
<dbReference type="Gene3D" id="3.30.360.10">
    <property type="entry name" value="Dihydrodipicolinate Reductase, domain 2"/>
    <property type="match status" value="1"/>
</dbReference>
<dbReference type="InterPro" id="IPR051317">
    <property type="entry name" value="Gfo/Idh/MocA_oxidoreduct"/>
</dbReference>
<name>A0A5C4T4V3_9BACL</name>
<dbReference type="Pfam" id="PF22725">
    <property type="entry name" value="GFO_IDH_MocA_C3"/>
    <property type="match status" value="1"/>
</dbReference>
<gene>
    <name evidence="3" type="ORF">FE784_25905</name>
</gene>
<dbReference type="EMBL" id="VDCQ01000044">
    <property type="protein sequence ID" value="TNJ63357.1"/>
    <property type="molecule type" value="Genomic_DNA"/>
</dbReference>
<reference evidence="3 4" key="1">
    <citation type="submission" date="2019-05" db="EMBL/GenBank/DDBJ databases">
        <title>We sequenced the genome of Paenibacillus hemerocallicola KCTC 33185 for further insight into its adaptation and study the phylogeny of Paenibacillus.</title>
        <authorList>
            <person name="Narsing Rao M.P."/>
        </authorList>
    </citation>
    <scope>NUCLEOTIDE SEQUENCE [LARGE SCALE GENOMIC DNA]</scope>
    <source>
        <strain evidence="3 4">KCTC 33185</strain>
    </source>
</reference>
<evidence type="ECO:0000313" key="4">
    <source>
        <dbReference type="Proteomes" id="UP000307943"/>
    </source>
</evidence>
<dbReference type="PANTHER" id="PTHR43708:SF8">
    <property type="entry name" value="OXIDOREDUCTASE"/>
    <property type="match status" value="1"/>
</dbReference>
<dbReference type="AlphaFoldDB" id="A0A5C4T4V3"/>
<dbReference type="SUPFAM" id="SSF55347">
    <property type="entry name" value="Glyceraldehyde-3-phosphate dehydrogenase-like, C-terminal domain"/>
    <property type="match status" value="1"/>
</dbReference>
<dbReference type="InterPro" id="IPR036291">
    <property type="entry name" value="NAD(P)-bd_dom_sf"/>
</dbReference>
<dbReference type="Proteomes" id="UP000307943">
    <property type="component" value="Unassembled WGS sequence"/>
</dbReference>
<sequence length="334" mass="37627">MESKRVWKSAVIGYGGAYNMGKEHASQMMKAGFEFAAVCDLDIARAEQAGQDFPGIRTFTDVAELLAQDDLDLITVITPHNTHADLAKRILESGKHCIVEKPMCIRVEDADALVRLAEQKQLMLSVYHNRRWDGWFLTLQDLIRKGVLGDIFHVEMFFGSYQRPRDWWRSDKRLSGGAFYDWGAHYIDWLLRTVPGPVRSVRGYVQNRIWHESTNEDHIDCILSFENGAFAHVQQSSIARLGKAARRFLGTKGAVLDNGEGHLTLQTEENGVQIESKIPYMPSQTMAYYSNIADHLMNGADLEVKPEQTRRVIAVLETTGTSAAAGQELPVPFE</sequence>
<dbReference type="Pfam" id="PF01408">
    <property type="entry name" value="GFO_IDH_MocA"/>
    <property type="match status" value="1"/>
</dbReference>
<keyword evidence="4" id="KW-1185">Reference proteome</keyword>
<comment type="caution">
    <text evidence="3">The sequence shown here is derived from an EMBL/GenBank/DDBJ whole genome shotgun (WGS) entry which is preliminary data.</text>
</comment>
<evidence type="ECO:0000313" key="3">
    <source>
        <dbReference type="EMBL" id="TNJ63357.1"/>
    </source>
</evidence>
<dbReference type="SUPFAM" id="SSF51735">
    <property type="entry name" value="NAD(P)-binding Rossmann-fold domains"/>
    <property type="match status" value="1"/>
</dbReference>
<dbReference type="InterPro" id="IPR000683">
    <property type="entry name" value="Gfo/Idh/MocA-like_OxRdtase_N"/>
</dbReference>
<evidence type="ECO:0000259" key="1">
    <source>
        <dbReference type="Pfam" id="PF01408"/>
    </source>
</evidence>
<dbReference type="InterPro" id="IPR055170">
    <property type="entry name" value="GFO_IDH_MocA-like_dom"/>
</dbReference>
<dbReference type="PANTHER" id="PTHR43708">
    <property type="entry name" value="CONSERVED EXPRESSED OXIDOREDUCTASE (EUROFUNG)"/>
    <property type="match status" value="1"/>
</dbReference>
<dbReference type="RefSeq" id="WP_139605169.1">
    <property type="nucleotide sequence ID" value="NZ_VDCQ01000044.1"/>
</dbReference>
<accession>A0A5C4T4V3</accession>
<evidence type="ECO:0000259" key="2">
    <source>
        <dbReference type="Pfam" id="PF22725"/>
    </source>
</evidence>
<dbReference type="Gene3D" id="3.40.50.720">
    <property type="entry name" value="NAD(P)-binding Rossmann-like Domain"/>
    <property type="match status" value="1"/>
</dbReference>
<proteinExistence type="predicted"/>
<dbReference type="GO" id="GO:0000166">
    <property type="term" value="F:nucleotide binding"/>
    <property type="evidence" value="ECO:0007669"/>
    <property type="project" value="InterPro"/>
</dbReference>
<feature type="domain" description="GFO/IDH/MocA-like oxidoreductase" evidence="2">
    <location>
        <begin position="136"/>
        <end position="255"/>
    </location>
</feature>
<organism evidence="3 4">
    <name type="scientific">Paenibacillus hemerocallicola</name>
    <dbReference type="NCBI Taxonomy" id="1172614"/>
    <lineage>
        <taxon>Bacteria</taxon>
        <taxon>Bacillati</taxon>
        <taxon>Bacillota</taxon>
        <taxon>Bacilli</taxon>
        <taxon>Bacillales</taxon>
        <taxon>Paenibacillaceae</taxon>
        <taxon>Paenibacillus</taxon>
    </lineage>
</organism>
<feature type="domain" description="Gfo/Idh/MocA-like oxidoreductase N-terminal" evidence="1">
    <location>
        <begin position="9"/>
        <end position="128"/>
    </location>
</feature>